<evidence type="ECO:0000313" key="3">
    <source>
        <dbReference type="Proteomes" id="UP000050465"/>
    </source>
</evidence>
<sequence length="224" mass="24389">MKRFLASIIACLVFFGLSFAATDMAYAHSLASSQSPAILESLESKVSFLTSQAAYLASTPATATTPSASKQEAPKDTVTLLKTTVMPQLLAILTPEQLETFETNISNGSSFRKTFKTLMLTSDQKRGIKTVLSTIPKKDTFASLTPTEKKKLFLEKKESFMPTSEEIIDKINAGMEGEGETVSKAVQDKIEKGLKARDTFKPSAKTIMEKIEAGIESVKESLDD</sequence>
<comment type="caution">
    <text evidence="2">The sequence shown here is derived from an EMBL/GenBank/DDBJ whole genome shotgun (WGS) entry which is preliminary data.</text>
</comment>
<organism evidence="2 3">
    <name type="scientific">Phormidesmis priestleyi Ana</name>
    <dbReference type="NCBI Taxonomy" id="1666911"/>
    <lineage>
        <taxon>Bacteria</taxon>
        <taxon>Bacillati</taxon>
        <taxon>Cyanobacteriota</taxon>
        <taxon>Cyanophyceae</taxon>
        <taxon>Leptolyngbyales</taxon>
        <taxon>Leptolyngbyaceae</taxon>
        <taxon>Phormidesmis</taxon>
    </lineage>
</organism>
<proteinExistence type="predicted"/>
<name>A0A0P8BRP7_9CYAN</name>
<reference evidence="2 3" key="1">
    <citation type="submission" date="2015-09" db="EMBL/GenBank/DDBJ databases">
        <title>Identification and resolution of microdiversity through metagenomic sequencing of parallel consortia.</title>
        <authorList>
            <person name="Nelson W.C."/>
            <person name="Romine M.F."/>
            <person name="Lindemann S.R."/>
        </authorList>
    </citation>
    <scope>NUCLEOTIDE SEQUENCE [LARGE SCALE GENOMIC DNA]</scope>
    <source>
        <strain evidence="2">Ana</strain>
    </source>
</reference>
<feature type="chain" id="PRO_5006148569" evidence="1">
    <location>
        <begin position="21"/>
        <end position="224"/>
    </location>
</feature>
<evidence type="ECO:0000313" key="2">
    <source>
        <dbReference type="EMBL" id="KPQ36676.1"/>
    </source>
</evidence>
<feature type="signal peptide" evidence="1">
    <location>
        <begin position="1"/>
        <end position="20"/>
    </location>
</feature>
<gene>
    <name evidence="2" type="ORF">HLUCCA11_05770</name>
</gene>
<evidence type="ECO:0000256" key="1">
    <source>
        <dbReference type="SAM" id="SignalP"/>
    </source>
</evidence>
<protein>
    <submittedName>
        <fullName evidence="2">LTXXQ motif</fullName>
    </submittedName>
</protein>
<dbReference type="STRING" id="1666911.HLUCCA11_05770"/>
<dbReference type="EMBL" id="LJZR01000005">
    <property type="protein sequence ID" value="KPQ36676.1"/>
    <property type="molecule type" value="Genomic_DNA"/>
</dbReference>
<accession>A0A0P8BRP7</accession>
<dbReference type="Proteomes" id="UP000050465">
    <property type="component" value="Unassembled WGS sequence"/>
</dbReference>
<keyword evidence="1" id="KW-0732">Signal</keyword>
<dbReference type="AlphaFoldDB" id="A0A0P8BRP7"/>